<comment type="caution">
    <text evidence="3">The sequence shown here is derived from an EMBL/GenBank/DDBJ whole genome shotgun (WGS) entry which is preliminary data.</text>
</comment>
<evidence type="ECO:0008006" key="5">
    <source>
        <dbReference type="Google" id="ProtNLM"/>
    </source>
</evidence>
<dbReference type="AlphaFoldDB" id="A0AAW1L133"/>
<gene>
    <name evidence="3" type="ORF">RND81_05G147900</name>
</gene>
<protein>
    <recommendedName>
        <fullName evidence="5">Bifunctional inhibitor/plant lipid transfer protein/seed storage helical domain-containing protein</fullName>
    </recommendedName>
</protein>
<keyword evidence="4" id="KW-1185">Reference proteome</keyword>
<dbReference type="EMBL" id="JBDFQZ010000005">
    <property type="protein sequence ID" value="KAK9725494.1"/>
    <property type="molecule type" value="Genomic_DNA"/>
</dbReference>
<keyword evidence="2" id="KW-0732">Signal</keyword>
<evidence type="ECO:0000313" key="3">
    <source>
        <dbReference type="EMBL" id="KAK9725494.1"/>
    </source>
</evidence>
<dbReference type="Proteomes" id="UP001443914">
    <property type="component" value="Unassembled WGS sequence"/>
</dbReference>
<feature type="compositionally biased region" description="Low complexity" evidence="1">
    <location>
        <begin position="141"/>
        <end position="186"/>
    </location>
</feature>
<sequence>MGSKMMVGILVLLSLSIIPSSAQPTGSCLTEVSSCIESAKAQMYARPMVLLCCPSIQRAINNQLSCFCLGKSDLISQDATYLFDDFLQTCSIPGTLDTICPGMYSFRPGHLLSIFMLKPISFLIVNQLFFKCFLDNSNNPKHNSNNPKHNSSNSEHNPSNTKHSPNNSEHNSSNSEHNSSNTKHNSVNTKHNPDNSKHNSSNTKHNSDNSVHYKWNSIYTINK</sequence>
<name>A0AAW1L133_SAPOF</name>
<organism evidence="3 4">
    <name type="scientific">Saponaria officinalis</name>
    <name type="common">Common soapwort</name>
    <name type="synonym">Lychnis saponaria</name>
    <dbReference type="NCBI Taxonomy" id="3572"/>
    <lineage>
        <taxon>Eukaryota</taxon>
        <taxon>Viridiplantae</taxon>
        <taxon>Streptophyta</taxon>
        <taxon>Embryophyta</taxon>
        <taxon>Tracheophyta</taxon>
        <taxon>Spermatophyta</taxon>
        <taxon>Magnoliopsida</taxon>
        <taxon>eudicotyledons</taxon>
        <taxon>Gunneridae</taxon>
        <taxon>Pentapetalae</taxon>
        <taxon>Caryophyllales</taxon>
        <taxon>Caryophyllaceae</taxon>
        <taxon>Caryophylleae</taxon>
        <taxon>Saponaria</taxon>
    </lineage>
</organism>
<evidence type="ECO:0000313" key="4">
    <source>
        <dbReference type="Proteomes" id="UP001443914"/>
    </source>
</evidence>
<feature type="signal peptide" evidence="2">
    <location>
        <begin position="1"/>
        <end position="22"/>
    </location>
</feature>
<reference evidence="3" key="1">
    <citation type="submission" date="2024-03" db="EMBL/GenBank/DDBJ databases">
        <title>WGS assembly of Saponaria officinalis var. Norfolk2.</title>
        <authorList>
            <person name="Jenkins J."/>
            <person name="Shu S."/>
            <person name="Grimwood J."/>
            <person name="Barry K."/>
            <person name="Goodstein D."/>
            <person name="Schmutz J."/>
            <person name="Leebens-Mack J."/>
            <person name="Osbourn A."/>
        </authorList>
    </citation>
    <scope>NUCLEOTIDE SEQUENCE [LARGE SCALE GENOMIC DNA]</scope>
    <source>
        <strain evidence="3">JIC</strain>
    </source>
</reference>
<proteinExistence type="predicted"/>
<evidence type="ECO:0000256" key="2">
    <source>
        <dbReference type="SAM" id="SignalP"/>
    </source>
</evidence>
<feature type="compositionally biased region" description="Low complexity" evidence="1">
    <location>
        <begin position="198"/>
        <end position="210"/>
    </location>
</feature>
<accession>A0AAW1L133</accession>
<feature type="region of interest" description="Disordered" evidence="1">
    <location>
        <begin position="141"/>
        <end position="210"/>
    </location>
</feature>
<feature type="chain" id="PRO_5043665489" description="Bifunctional inhibitor/plant lipid transfer protein/seed storage helical domain-containing protein" evidence="2">
    <location>
        <begin position="23"/>
        <end position="223"/>
    </location>
</feature>
<evidence type="ECO:0000256" key="1">
    <source>
        <dbReference type="SAM" id="MobiDB-lite"/>
    </source>
</evidence>